<dbReference type="Proteomes" id="UP000252519">
    <property type="component" value="Unassembled WGS sequence"/>
</dbReference>
<dbReference type="OrthoDB" id="5876728at2759"/>
<protein>
    <submittedName>
        <fullName evidence="2">Uncharacterized protein</fullName>
    </submittedName>
</protein>
<dbReference type="AlphaFoldDB" id="A0A368G8V8"/>
<evidence type="ECO:0000313" key="3">
    <source>
        <dbReference type="Proteomes" id="UP000252519"/>
    </source>
</evidence>
<dbReference type="EMBL" id="JOJR01000263">
    <property type="protein sequence ID" value="RCN40841.1"/>
    <property type="molecule type" value="Genomic_DNA"/>
</dbReference>
<evidence type="ECO:0000313" key="2">
    <source>
        <dbReference type="EMBL" id="RCN40841.1"/>
    </source>
</evidence>
<proteinExistence type="predicted"/>
<feature type="non-terminal residue" evidence="2">
    <location>
        <position position="1"/>
    </location>
</feature>
<dbReference type="STRING" id="29170.A0A368G8V8"/>
<reference evidence="2 3" key="1">
    <citation type="submission" date="2014-10" db="EMBL/GenBank/DDBJ databases">
        <title>Draft genome of the hookworm Ancylostoma caninum.</title>
        <authorList>
            <person name="Mitreva M."/>
        </authorList>
    </citation>
    <scope>NUCLEOTIDE SEQUENCE [LARGE SCALE GENOMIC DNA]</scope>
    <source>
        <strain evidence="2 3">Baltimore</strain>
    </source>
</reference>
<gene>
    <name evidence="2" type="ORF">ANCCAN_13220</name>
</gene>
<evidence type="ECO:0000256" key="1">
    <source>
        <dbReference type="SAM" id="MobiDB-lite"/>
    </source>
</evidence>
<name>A0A368G8V8_ANCCA</name>
<sequence length="147" mass="16550">QDLSRSFHALEFIDSSAGGVTQRAAHHPAALRRRKSETELPVDDAVVFSLADEQQRAYQDCDRPVLRRRRFTRKQRKSVTIDPETSLILATGAQSTSSSDEDEHRSRSSSTRRVSVVLMDDLSLSVTFCRGAYPENQLGTSSRIYSY</sequence>
<keyword evidence="3" id="KW-1185">Reference proteome</keyword>
<organism evidence="2 3">
    <name type="scientific">Ancylostoma caninum</name>
    <name type="common">Dog hookworm</name>
    <dbReference type="NCBI Taxonomy" id="29170"/>
    <lineage>
        <taxon>Eukaryota</taxon>
        <taxon>Metazoa</taxon>
        <taxon>Ecdysozoa</taxon>
        <taxon>Nematoda</taxon>
        <taxon>Chromadorea</taxon>
        <taxon>Rhabditida</taxon>
        <taxon>Rhabditina</taxon>
        <taxon>Rhabditomorpha</taxon>
        <taxon>Strongyloidea</taxon>
        <taxon>Ancylostomatidae</taxon>
        <taxon>Ancylostomatinae</taxon>
        <taxon>Ancylostoma</taxon>
    </lineage>
</organism>
<accession>A0A368G8V8</accession>
<comment type="caution">
    <text evidence="2">The sequence shown here is derived from an EMBL/GenBank/DDBJ whole genome shotgun (WGS) entry which is preliminary data.</text>
</comment>
<feature type="region of interest" description="Disordered" evidence="1">
    <location>
        <begin position="73"/>
        <end position="112"/>
    </location>
</feature>